<comment type="caution">
    <text evidence="2">The sequence shown here is derived from an EMBL/GenBank/DDBJ whole genome shotgun (WGS) entry which is preliminary data.</text>
</comment>
<evidence type="ECO:0000256" key="1">
    <source>
        <dbReference type="SAM" id="MobiDB-lite"/>
    </source>
</evidence>
<feature type="compositionally biased region" description="Basic and acidic residues" evidence="1">
    <location>
        <begin position="96"/>
        <end position="105"/>
    </location>
</feature>
<dbReference type="EMBL" id="JBFXLU010000128">
    <property type="protein sequence ID" value="KAL2839802.1"/>
    <property type="molecule type" value="Genomic_DNA"/>
</dbReference>
<feature type="region of interest" description="Disordered" evidence="1">
    <location>
        <begin position="24"/>
        <end position="105"/>
    </location>
</feature>
<proteinExistence type="predicted"/>
<feature type="compositionally biased region" description="Low complexity" evidence="1">
    <location>
        <begin position="61"/>
        <end position="72"/>
    </location>
</feature>
<dbReference type="PANTHER" id="PTHR37540:SF5">
    <property type="entry name" value="TRANSCRIPTION FACTOR DOMAIN-CONTAINING PROTEIN"/>
    <property type="match status" value="1"/>
</dbReference>
<accession>A0ABR4JL19</accession>
<evidence type="ECO:0008006" key="4">
    <source>
        <dbReference type="Google" id="ProtNLM"/>
    </source>
</evidence>
<name>A0ABR4JL19_9EURO</name>
<organism evidence="2 3">
    <name type="scientific">Aspergillus pseudoustus</name>
    <dbReference type="NCBI Taxonomy" id="1810923"/>
    <lineage>
        <taxon>Eukaryota</taxon>
        <taxon>Fungi</taxon>
        <taxon>Dikarya</taxon>
        <taxon>Ascomycota</taxon>
        <taxon>Pezizomycotina</taxon>
        <taxon>Eurotiomycetes</taxon>
        <taxon>Eurotiomycetidae</taxon>
        <taxon>Eurotiales</taxon>
        <taxon>Aspergillaceae</taxon>
        <taxon>Aspergillus</taxon>
        <taxon>Aspergillus subgen. Nidulantes</taxon>
    </lineage>
</organism>
<evidence type="ECO:0000313" key="3">
    <source>
        <dbReference type="Proteomes" id="UP001610446"/>
    </source>
</evidence>
<keyword evidence="3" id="KW-1185">Reference proteome</keyword>
<dbReference type="PANTHER" id="PTHR37540">
    <property type="entry name" value="TRANSCRIPTION FACTOR (ACR-2), PUTATIVE-RELATED-RELATED"/>
    <property type="match status" value="1"/>
</dbReference>
<sequence length="523" mass="58640">MSPDRPGPDSSTGQRTNFQFTFVTGSIQPEARSHAMREHWKRRRQHTWETKTTRKKMPPASRTLLPRSTSSSNEEVPTSAEASGSSALGEVGGADGDVRRGRDVAQRERGIPAQLLCGMSDALSSSRPDPFQTCPVHLTSQHQKLLHHWISTHAAMMFEDLDVAAFNPMKDVWFPLDLSNPSSFNCIMAHSAAHLSHLYAGTPPRRGTTSSDALKYKIEAVRILRLWLSDPGRELCDDAFAAVVRLLTFERYWGTVGDWQIHRDGLQRMINAKGGVEALHENWRLELVVYLVSLMSRPSWFESTNQLEQISRPSFSPSATQSTSSLDIHKVRCLWLISFIQDMRTFMGAFYNRGLFRYPCTHAAVGLLRHQFQLFTAGHFADDPRLMGWEDEMLGCLFSISVLIQDSISVVSDGGSIIPTKPSTLDELESLLLRSQHVWMDSVHNLHLALFECLSRACENGQLNKVNYVTSLICVLSTLSLEARQGVEKCLLNLLYCLGNNNNVTLTDEGWTPDSLLSSMHGH</sequence>
<dbReference type="Pfam" id="PF11951">
    <property type="entry name" value="Fungal_trans_2"/>
    <property type="match status" value="1"/>
</dbReference>
<gene>
    <name evidence="2" type="ORF">BJY01DRAFT_219001</name>
</gene>
<dbReference type="Proteomes" id="UP001610446">
    <property type="component" value="Unassembled WGS sequence"/>
</dbReference>
<evidence type="ECO:0000313" key="2">
    <source>
        <dbReference type="EMBL" id="KAL2839802.1"/>
    </source>
</evidence>
<feature type="compositionally biased region" description="Low complexity" evidence="1">
    <location>
        <begin position="79"/>
        <end position="89"/>
    </location>
</feature>
<protein>
    <recommendedName>
        <fullName evidence="4">Fungal-specific transcription factor domain-containing protein</fullName>
    </recommendedName>
</protein>
<dbReference type="InterPro" id="IPR021858">
    <property type="entry name" value="Fun_TF"/>
</dbReference>
<reference evidence="2 3" key="1">
    <citation type="submission" date="2024-07" db="EMBL/GenBank/DDBJ databases">
        <title>Section-level genome sequencing and comparative genomics of Aspergillus sections Usti and Cavernicolus.</title>
        <authorList>
            <consortium name="Lawrence Berkeley National Laboratory"/>
            <person name="Nybo J.L."/>
            <person name="Vesth T.C."/>
            <person name="Theobald S."/>
            <person name="Frisvad J.C."/>
            <person name="Larsen T.O."/>
            <person name="Kjaerboelling I."/>
            <person name="Rothschild-Mancinelli K."/>
            <person name="Lyhne E.K."/>
            <person name="Kogle M.E."/>
            <person name="Barry K."/>
            <person name="Clum A."/>
            <person name="Na H."/>
            <person name="Ledsgaard L."/>
            <person name="Lin J."/>
            <person name="Lipzen A."/>
            <person name="Kuo A."/>
            <person name="Riley R."/>
            <person name="Mondo S."/>
            <person name="Labutti K."/>
            <person name="Haridas S."/>
            <person name="Pangalinan J."/>
            <person name="Salamov A.A."/>
            <person name="Simmons B.A."/>
            <person name="Magnuson J.K."/>
            <person name="Chen J."/>
            <person name="Drula E."/>
            <person name="Henrissat B."/>
            <person name="Wiebenga A."/>
            <person name="Lubbers R.J."/>
            <person name="Gomes A.C."/>
            <person name="Makela M.R."/>
            <person name="Stajich J."/>
            <person name="Grigoriev I.V."/>
            <person name="Mortensen U.H."/>
            <person name="De Vries R.P."/>
            <person name="Baker S.E."/>
            <person name="Andersen M.R."/>
        </authorList>
    </citation>
    <scope>NUCLEOTIDE SEQUENCE [LARGE SCALE GENOMIC DNA]</scope>
    <source>
        <strain evidence="2 3">CBS 123904</strain>
    </source>
</reference>